<evidence type="ECO:0000259" key="2">
    <source>
        <dbReference type="Pfam" id="PF14416"/>
    </source>
</evidence>
<keyword evidence="1" id="KW-0732">Signal</keyword>
<dbReference type="Proteomes" id="UP000653305">
    <property type="component" value="Unassembled WGS sequence"/>
</dbReference>
<sequence>MDVISTSNVVVFALVFMMSSMPLPSNAAQVMKPKACNLYEGNWVFDKSYPLFDSFKCPSIRMEFDCLKYGRPDHNYLKYRWQPKGYLMGEIFEEDEGQKGNVCWGFSE</sequence>
<feature type="signal peptide" evidence="1">
    <location>
        <begin position="1"/>
        <end position="27"/>
    </location>
</feature>
<dbReference type="GO" id="GO:0005794">
    <property type="term" value="C:Golgi apparatus"/>
    <property type="evidence" value="ECO:0007669"/>
    <property type="project" value="TreeGrafter"/>
</dbReference>
<keyword evidence="4" id="KW-1185">Reference proteome</keyword>
<dbReference type="EMBL" id="BMAC01000189">
    <property type="protein sequence ID" value="GFP89395.1"/>
    <property type="molecule type" value="Genomic_DNA"/>
</dbReference>
<reference evidence="3" key="1">
    <citation type="submission" date="2020-07" db="EMBL/GenBank/DDBJ databases">
        <title>Ethylene signaling mediates host invasion by parasitic plants.</title>
        <authorList>
            <person name="Yoshida S."/>
        </authorList>
    </citation>
    <scope>NUCLEOTIDE SEQUENCE</scope>
    <source>
        <strain evidence="3">Okayama</strain>
    </source>
</reference>
<accession>A0A830C1X2</accession>
<evidence type="ECO:0000256" key="1">
    <source>
        <dbReference type="SAM" id="SignalP"/>
    </source>
</evidence>
<feature type="domain" description="Trichome birefringence-like N-terminal" evidence="2">
    <location>
        <begin position="35"/>
        <end position="85"/>
    </location>
</feature>
<organism evidence="3 4">
    <name type="scientific">Phtheirospermum japonicum</name>
    <dbReference type="NCBI Taxonomy" id="374723"/>
    <lineage>
        <taxon>Eukaryota</taxon>
        <taxon>Viridiplantae</taxon>
        <taxon>Streptophyta</taxon>
        <taxon>Embryophyta</taxon>
        <taxon>Tracheophyta</taxon>
        <taxon>Spermatophyta</taxon>
        <taxon>Magnoliopsida</taxon>
        <taxon>eudicotyledons</taxon>
        <taxon>Gunneridae</taxon>
        <taxon>Pentapetalae</taxon>
        <taxon>asterids</taxon>
        <taxon>lamiids</taxon>
        <taxon>Lamiales</taxon>
        <taxon>Orobanchaceae</taxon>
        <taxon>Orobanchaceae incertae sedis</taxon>
        <taxon>Phtheirospermum</taxon>
    </lineage>
</organism>
<dbReference type="AlphaFoldDB" id="A0A830C1X2"/>
<dbReference type="PANTHER" id="PTHR32285">
    <property type="entry name" value="PROTEIN TRICHOME BIREFRINGENCE-LIKE 9-RELATED"/>
    <property type="match status" value="1"/>
</dbReference>
<protein>
    <submittedName>
        <fullName evidence="3">Protein trichome birefringence-like 38</fullName>
    </submittedName>
</protein>
<evidence type="ECO:0000313" key="4">
    <source>
        <dbReference type="Proteomes" id="UP000653305"/>
    </source>
</evidence>
<proteinExistence type="predicted"/>
<name>A0A830C1X2_9LAMI</name>
<dbReference type="GO" id="GO:0016413">
    <property type="term" value="F:O-acetyltransferase activity"/>
    <property type="evidence" value="ECO:0007669"/>
    <property type="project" value="InterPro"/>
</dbReference>
<feature type="chain" id="PRO_5032608596" evidence="1">
    <location>
        <begin position="28"/>
        <end position="108"/>
    </location>
</feature>
<comment type="caution">
    <text evidence="3">The sequence shown here is derived from an EMBL/GenBank/DDBJ whole genome shotgun (WGS) entry which is preliminary data.</text>
</comment>
<dbReference type="InterPro" id="IPR029962">
    <property type="entry name" value="TBL"/>
</dbReference>
<dbReference type="OrthoDB" id="910908at2759"/>
<gene>
    <name evidence="3" type="ORF">PHJA_001083200</name>
</gene>
<dbReference type="InterPro" id="IPR025846">
    <property type="entry name" value="TBL_N"/>
</dbReference>
<dbReference type="Pfam" id="PF14416">
    <property type="entry name" value="PMR5N"/>
    <property type="match status" value="1"/>
</dbReference>
<evidence type="ECO:0000313" key="3">
    <source>
        <dbReference type="EMBL" id="GFP89395.1"/>
    </source>
</evidence>
<dbReference type="PANTHER" id="PTHR32285:SF36">
    <property type="entry name" value="PROTEIN TRICHOME BIREFRINGENCE-LIKE 38"/>
    <property type="match status" value="1"/>
</dbReference>